<dbReference type="EnsemblMetazoa" id="XM_020007356.1">
    <property type="protein sequence ID" value="XP_019862915.1"/>
    <property type="gene ID" value="LOC109591674"/>
</dbReference>
<dbReference type="GeneID" id="109591674"/>
<dbReference type="Gene3D" id="4.10.410.10">
    <property type="entry name" value="Pancreatic trypsin inhibitor Kunitz domain"/>
    <property type="match status" value="3"/>
</dbReference>
<dbReference type="Proteomes" id="UP000007879">
    <property type="component" value="Unassembled WGS sequence"/>
</dbReference>
<feature type="domain" description="BPTI/Kunitz inhibitor" evidence="2">
    <location>
        <begin position="162"/>
        <end position="212"/>
    </location>
</feature>
<feature type="domain" description="BPTI/Kunitz inhibitor" evidence="2">
    <location>
        <begin position="271"/>
        <end position="319"/>
    </location>
</feature>
<dbReference type="PROSITE" id="PS00280">
    <property type="entry name" value="BPTI_KUNITZ_1"/>
    <property type="match status" value="3"/>
</dbReference>
<evidence type="ECO:0000313" key="4">
    <source>
        <dbReference type="Proteomes" id="UP000007879"/>
    </source>
</evidence>
<dbReference type="InterPro" id="IPR002919">
    <property type="entry name" value="TIL_dom"/>
</dbReference>
<dbReference type="GO" id="GO:0005615">
    <property type="term" value="C:extracellular space"/>
    <property type="evidence" value="ECO:0007669"/>
    <property type="project" value="TreeGrafter"/>
</dbReference>
<dbReference type="SMART" id="SM00131">
    <property type="entry name" value="KU"/>
    <property type="match status" value="3"/>
</dbReference>
<proteinExistence type="predicted"/>
<dbReference type="InterPro" id="IPR002223">
    <property type="entry name" value="Kunitz_BPTI"/>
</dbReference>
<keyword evidence="4" id="KW-1185">Reference proteome</keyword>
<dbReference type="Pfam" id="PF00014">
    <property type="entry name" value="Kunitz_BPTI"/>
    <property type="match status" value="3"/>
</dbReference>
<dbReference type="InterPro" id="IPR020901">
    <property type="entry name" value="Prtase_inh_Kunz-CS"/>
</dbReference>
<feature type="domain" description="BPTI/Kunitz inhibitor" evidence="2">
    <location>
        <begin position="1"/>
        <end position="49"/>
    </location>
</feature>
<dbReference type="InterPro" id="IPR036084">
    <property type="entry name" value="Ser_inhib-like_sf"/>
</dbReference>
<dbReference type="KEGG" id="aqu:109591674"/>
<reference evidence="3" key="2">
    <citation type="submission" date="2024-06" db="UniProtKB">
        <authorList>
            <consortium name="EnsemblMetazoa"/>
        </authorList>
    </citation>
    <scope>IDENTIFICATION</scope>
</reference>
<dbReference type="SUPFAM" id="SSF57362">
    <property type="entry name" value="BPTI-like"/>
    <property type="match status" value="3"/>
</dbReference>
<dbReference type="AlphaFoldDB" id="A0AAN0K0Y0"/>
<accession>A0AAN0K0Y0</accession>
<organism evidence="3 4">
    <name type="scientific">Amphimedon queenslandica</name>
    <name type="common">Sponge</name>
    <dbReference type="NCBI Taxonomy" id="400682"/>
    <lineage>
        <taxon>Eukaryota</taxon>
        <taxon>Metazoa</taxon>
        <taxon>Porifera</taxon>
        <taxon>Demospongiae</taxon>
        <taxon>Heteroscleromorpha</taxon>
        <taxon>Haplosclerida</taxon>
        <taxon>Niphatidae</taxon>
        <taxon>Amphimedon</taxon>
    </lineage>
</organism>
<evidence type="ECO:0000313" key="3">
    <source>
        <dbReference type="EnsemblMetazoa" id="XP_019862915.1"/>
    </source>
</evidence>
<dbReference type="SUPFAM" id="SSF57567">
    <property type="entry name" value="Serine protease inhibitors"/>
    <property type="match status" value="1"/>
</dbReference>
<name>A0AAN0K0Y0_AMPQE</name>
<dbReference type="RefSeq" id="XP_019862915.1">
    <property type="nucleotide sequence ID" value="XM_020007356.1"/>
</dbReference>
<dbReference type="PROSITE" id="PS50279">
    <property type="entry name" value="BPTI_KUNITZ_2"/>
    <property type="match status" value="3"/>
</dbReference>
<dbReference type="Gene3D" id="2.10.25.10">
    <property type="entry name" value="Laminin"/>
    <property type="match status" value="1"/>
</dbReference>
<dbReference type="InterPro" id="IPR050098">
    <property type="entry name" value="TFPI/VKTCI-like"/>
</dbReference>
<dbReference type="InterPro" id="IPR036880">
    <property type="entry name" value="Kunitz_BPTI_sf"/>
</dbReference>
<evidence type="ECO:0000256" key="1">
    <source>
        <dbReference type="ARBA" id="ARBA00023157"/>
    </source>
</evidence>
<dbReference type="PANTHER" id="PTHR10083">
    <property type="entry name" value="KUNITZ-TYPE PROTEASE INHIBITOR-RELATED"/>
    <property type="match status" value="1"/>
</dbReference>
<dbReference type="CDD" id="cd00109">
    <property type="entry name" value="Kunitz-type"/>
    <property type="match status" value="3"/>
</dbReference>
<evidence type="ECO:0000259" key="2">
    <source>
        <dbReference type="PROSITE" id="PS50279"/>
    </source>
</evidence>
<dbReference type="GO" id="GO:0004867">
    <property type="term" value="F:serine-type endopeptidase inhibitor activity"/>
    <property type="evidence" value="ECO:0007669"/>
    <property type="project" value="InterPro"/>
</dbReference>
<protein>
    <recommendedName>
        <fullName evidence="2">BPTI/Kunitz inhibitor domain-containing protein</fullName>
    </recommendedName>
</protein>
<dbReference type="PANTHER" id="PTHR10083:SF374">
    <property type="entry name" value="BPTI_KUNITZ INHIBITOR DOMAIN-CONTAINING PROTEIN"/>
    <property type="match status" value="1"/>
</dbReference>
<keyword evidence="1" id="KW-1015">Disulfide bond</keyword>
<sequence length="319" mass="34937">MSKNPGNCTDSQTRVYYDTTQEQCLTFQYTGCGGNTNNFKNFVECSNTCSCPSNMKLEECQQDPCLTSSCPNFPHSQCLADYCGGCKARFYEYGKEVTDICSCPRTQSLLSCPSNCTPTCRMPSPTHCTTPVTCSPSCGCAVGTVLDELTNHCIPPTSCDTCSLSLSVGPCKGNYPRWFFNSTAQECQLFSYGGCEGNSNRFTSLAACTDKCGCPQNKSLPVHCSVDPCQGSECPAYPNSKCEVDKCISTGECTARHYSLFDDITSQCDICGLPVNPGSCDGNVTRWYFNKEERKCQQFIYSGCDANRNNFETLSECLR</sequence>
<reference evidence="4" key="1">
    <citation type="journal article" date="2010" name="Nature">
        <title>The Amphimedon queenslandica genome and the evolution of animal complexity.</title>
        <authorList>
            <person name="Srivastava M."/>
            <person name="Simakov O."/>
            <person name="Chapman J."/>
            <person name="Fahey B."/>
            <person name="Gauthier M.E."/>
            <person name="Mitros T."/>
            <person name="Richards G.S."/>
            <person name="Conaco C."/>
            <person name="Dacre M."/>
            <person name="Hellsten U."/>
            <person name="Larroux C."/>
            <person name="Putnam N.H."/>
            <person name="Stanke M."/>
            <person name="Adamska M."/>
            <person name="Darling A."/>
            <person name="Degnan S.M."/>
            <person name="Oakley T.H."/>
            <person name="Plachetzki D.C."/>
            <person name="Zhai Y."/>
            <person name="Adamski M."/>
            <person name="Calcino A."/>
            <person name="Cummins S.F."/>
            <person name="Goodstein D.M."/>
            <person name="Harris C."/>
            <person name="Jackson D.J."/>
            <person name="Leys S.P."/>
            <person name="Shu S."/>
            <person name="Woodcroft B.J."/>
            <person name="Vervoort M."/>
            <person name="Kosik K.S."/>
            <person name="Manning G."/>
            <person name="Degnan B.M."/>
            <person name="Rokhsar D.S."/>
        </authorList>
    </citation>
    <scope>NUCLEOTIDE SEQUENCE [LARGE SCALE GENOMIC DNA]</scope>
</reference>
<dbReference type="PRINTS" id="PR00759">
    <property type="entry name" value="BASICPTASE"/>
</dbReference>
<dbReference type="Pfam" id="PF01826">
    <property type="entry name" value="TIL"/>
    <property type="match status" value="1"/>
</dbReference>